<dbReference type="SUPFAM" id="SSF52540">
    <property type="entry name" value="P-loop containing nucleoside triphosphate hydrolases"/>
    <property type="match status" value="1"/>
</dbReference>
<protein>
    <recommendedName>
        <fullName evidence="16">Kinesin-like protein KIF16B</fullName>
    </recommendedName>
</protein>
<dbReference type="PROSITE" id="PS50195">
    <property type="entry name" value="PX"/>
    <property type="match status" value="1"/>
</dbReference>
<reference evidence="14" key="1">
    <citation type="submission" date="2021-01" db="UniProtKB">
        <authorList>
            <consortium name="EnsemblMetazoa"/>
        </authorList>
    </citation>
    <scope>IDENTIFICATION</scope>
</reference>
<feature type="coiled-coil region" evidence="10">
    <location>
        <begin position="778"/>
        <end position="837"/>
    </location>
</feature>
<evidence type="ECO:0000256" key="5">
    <source>
        <dbReference type="ARBA" id="ARBA00022840"/>
    </source>
</evidence>
<dbReference type="GO" id="GO:0005737">
    <property type="term" value="C:cytoplasm"/>
    <property type="evidence" value="ECO:0007669"/>
    <property type="project" value="UniProtKB-ARBA"/>
</dbReference>
<feature type="coiled-coil region" evidence="10">
    <location>
        <begin position="1293"/>
        <end position="1345"/>
    </location>
</feature>
<dbReference type="GO" id="GO:0008017">
    <property type="term" value="F:microtubule binding"/>
    <property type="evidence" value="ECO:0007669"/>
    <property type="project" value="InterPro"/>
</dbReference>
<keyword evidence="4 9" id="KW-0547">Nucleotide-binding</keyword>
<dbReference type="InterPro" id="IPR000253">
    <property type="entry name" value="FHA_dom"/>
</dbReference>
<evidence type="ECO:0000256" key="4">
    <source>
        <dbReference type="ARBA" id="ARBA00022741"/>
    </source>
</evidence>
<keyword evidence="15" id="KW-1185">Reference proteome</keyword>
<dbReference type="InterPro" id="IPR008984">
    <property type="entry name" value="SMAD_FHA_dom_sf"/>
</dbReference>
<dbReference type="InterPro" id="IPR036961">
    <property type="entry name" value="Kinesin_motor_dom_sf"/>
</dbReference>
<keyword evidence="2" id="KW-0963">Cytoplasm</keyword>
<dbReference type="EnsemblMetazoa" id="CLYHEMT016256.1">
    <property type="protein sequence ID" value="CLYHEMP016256.1"/>
    <property type="gene ID" value="CLYHEMG016256"/>
</dbReference>
<feature type="coiled-coil region" evidence="10">
    <location>
        <begin position="1180"/>
        <end position="1267"/>
    </location>
</feature>
<dbReference type="FunFam" id="3.40.850.10:FF:000021">
    <property type="entry name" value="kinesin-like protein KIF16B isoform X1"/>
    <property type="match status" value="1"/>
</dbReference>
<sequence>MASVKVAVRVRPLNKREINMNSKCIIQMEGKRTSILNLKSNTGTYRSNETEEVERDRVKDFFFDYSYWSMDPNSSKFASQAQVYSDLGNDVVNSAKEGYNACIFAYGQTGSGKTHTMMGQQGNEGLIPRICENLFQQMHEKENDGISFRAEVSYLEIYNERVRDLLRAHQPKSGQPSHTLKVREHPQGGPYVQGLTKHMVTDYNAIEAIMKQGNELRTTASTNMNDTSSRSHAIFTVNFTQAKFMHDMPSETTSKINLVDLAGSERADSTGATGVRLKEGANINKSLVTLGSVISSLAEASTNTKKKNVFIPYRDSVLTWLLKDSLGGNSKTIMIAAISPADVNYAETLSTLRYANRAKNIINKPTVNEDSNVKLIRDLRAEIEKLKFIIGDDVLSDAEKIAARKLHENEERLGVLTDKWKDRWKEMQKIMQERELAFQHSLDAGIRMESELPHLIALEDDLLSTGILLYPLKDGKTFVGTKNSKTKPDIVIDGTDILNEHCVIENNNGFVLLNPFPDAVCLVNGTHAEKKIRLKQGDVVTFGTTIFRFNHPKEAEELREKRKSVGPNFSELTTVTKYRSESDLQKIRSFEPRDNKREEDLSRQLDEARLLLEKQKQEEERRMEETRNEFARQIREESQRLQETRGELEQQRRARLNEVQTPQQIKKHIEELERKHTEAEKKRQQRQKELSESINAKKESITLQEKKLKELEQKCSDVKSNDTTRIENEVHVFMKNRSELMTTMSNDIQKIVTDMRAKSGDSNIDQIRSVWETETNRIETQEKLCSTLRNELESLNTTLENMGNVTDEDKMNIEQQKSDLERTLKNADVSLEEALNNKAESLAKYGQDYKNRYEFICWEREKVTGQTHLKKEKINVEKAQHEECFLEAEGVLDEVKTKYYEAVTLENEMISQERLKVDQRKKESIKQSILDQRECNEKVQQYRMLLTKRQEKINSKRIEMESIRNDLTEAMKGKTDDSRKKADRLRMELNDKIEDVHELEKNHDIMKSEEERVIQNMLSELNDKKKRHEIETETSENILKEFEQVSREKVLLLQEEVDMAEKSVIQCRSVIERDEGKLKDIDKLHEAETAKLDTDLLYVGYLIDKEFPKDSDSEELAGVLESKQTLEVLNENYKQKIESIKAETDSTWKPLVESREEAQVVLEDLVRTRGIAEVTLTELKEQFLQERQTELTEIEQLKERLGDLIEEQDLSRSSLEDEVLKDETKDEQVSFNRRLDEEKQKLEDEMYEKILIMEKAMQSEIDQLKERELDLITCMQSDREKIVEEKRALEQSKESATEGYQKIKSQIEDREKELEATREVATREIEELKTKLSYANKEIYTLQEKLEKYVSLTSLDLDKRNSEDDDLSDTEVKQLLYRVNESSGIEEEDDEIARFRVSPPPTPINRFLQSVSIYRKNQIKVTLPRFILRGFGRASYHVFEVKLSVGDDCWSVYRRYRRFRELHRAMLQQYSIVANIEFPSRRYFGNKAERFVRVRRSQLEAYLTALLAIVSNMNGSCIYAVTDRQLTKQDLGNFHPFFKQGVYEYTKNETDFSP</sequence>
<evidence type="ECO:0000256" key="9">
    <source>
        <dbReference type="PROSITE-ProRule" id="PRU00283"/>
    </source>
</evidence>
<dbReference type="PROSITE" id="PS50067">
    <property type="entry name" value="KINESIN_MOTOR_2"/>
    <property type="match status" value="1"/>
</dbReference>
<dbReference type="InterPro" id="IPR019821">
    <property type="entry name" value="Kinesin_motor_CS"/>
</dbReference>
<dbReference type="CDD" id="cd01365">
    <property type="entry name" value="KISc_KIF1A_KIF1B"/>
    <property type="match status" value="1"/>
</dbReference>
<dbReference type="CDD" id="cd22708">
    <property type="entry name" value="FHA_KIF16"/>
    <property type="match status" value="1"/>
</dbReference>
<dbReference type="SMART" id="SM00129">
    <property type="entry name" value="KISc"/>
    <property type="match status" value="1"/>
</dbReference>
<dbReference type="OrthoDB" id="3176171at2759"/>
<name>A0A7M5X1B0_9CNID</name>
<feature type="domain" description="PX" evidence="13">
    <location>
        <begin position="1417"/>
        <end position="1554"/>
    </location>
</feature>
<evidence type="ECO:0000256" key="11">
    <source>
        <dbReference type="SAM" id="MobiDB-lite"/>
    </source>
</evidence>
<dbReference type="GO" id="GO:0007018">
    <property type="term" value="P:microtubule-based movement"/>
    <property type="evidence" value="ECO:0007669"/>
    <property type="project" value="InterPro"/>
</dbReference>
<dbReference type="PANTHER" id="PTHR47117">
    <property type="entry name" value="STAR-RELATED LIPID TRANSFER PROTEIN 9"/>
    <property type="match status" value="1"/>
</dbReference>
<dbReference type="GeneID" id="136819516"/>
<dbReference type="Gene3D" id="3.40.850.10">
    <property type="entry name" value="Kinesin motor domain"/>
    <property type="match status" value="1"/>
</dbReference>
<dbReference type="Proteomes" id="UP000594262">
    <property type="component" value="Unplaced"/>
</dbReference>
<feature type="domain" description="Kinesin motor" evidence="12">
    <location>
        <begin position="3"/>
        <end position="361"/>
    </location>
</feature>
<evidence type="ECO:0000256" key="8">
    <source>
        <dbReference type="ARBA" id="ARBA00023212"/>
    </source>
</evidence>
<dbReference type="SUPFAM" id="SSF49879">
    <property type="entry name" value="SMAD/FHA domain"/>
    <property type="match status" value="1"/>
</dbReference>
<dbReference type="Pfam" id="PF00225">
    <property type="entry name" value="Kinesin"/>
    <property type="match status" value="1"/>
</dbReference>
<dbReference type="PANTHER" id="PTHR47117:SF6">
    <property type="entry name" value="KINESIN-LIKE PROTEIN KIF16B"/>
    <property type="match status" value="1"/>
</dbReference>
<evidence type="ECO:0008006" key="16">
    <source>
        <dbReference type="Google" id="ProtNLM"/>
    </source>
</evidence>
<dbReference type="InterPro" id="IPR036871">
    <property type="entry name" value="PX_dom_sf"/>
</dbReference>
<dbReference type="Gene3D" id="3.30.1520.10">
    <property type="entry name" value="Phox-like domain"/>
    <property type="match status" value="1"/>
</dbReference>
<evidence type="ECO:0000256" key="6">
    <source>
        <dbReference type="ARBA" id="ARBA00023054"/>
    </source>
</evidence>
<keyword evidence="8" id="KW-0206">Cytoskeleton</keyword>
<dbReference type="PRINTS" id="PR00380">
    <property type="entry name" value="KINESINHEAVY"/>
</dbReference>
<comment type="subcellular location">
    <subcellularLocation>
        <location evidence="1">Cytoplasm</location>
        <location evidence="1">Cytoskeleton</location>
    </subcellularLocation>
</comment>
<accession>A0A7M5X1B0</accession>
<evidence type="ECO:0000313" key="15">
    <source>
        <dbReference type="Proteomes" id="UP000594262"/>
    </source>
</evidence>
<evidence type="ECO:0000259" key="12">
    <source>
        <dbReference type="PROSITE" id="PS50067"/>
    </source>
</evidence>
<evidence type="ECO:0000256" key="1">
    <source>
        <dbReference type="ARBA" id="ARBA00004245"/>
    </source>
</evidence>
<dbReference type="InterPro" id="IPR001683">
    <property type="entry name" value="PX_dom"/>
</dbReference>
<evidence type="ECO:0000256" key="10">
    <source>
        <dbReference type="SAM" id="Coils"/>
    </source>
</evidence>
<keyword evidence="3" id="KW-0597">Phosphoprotein</keyword>
<evidence type="ECO:0000256" key="2">
    <source>
        <dbReference type="ARBA" id="ARBA00022490"/>
    </source>
</evidence>
<dbReference type="InterPro" id="IPR027417">
    <property type="entry name" value="P-loop_NTPase"/>
</dbReference>
<dbReference type="GO" id="GO:0035091">
    <property type="term" value="F:phosphatidylinositol binding"/>
    <property type="evidence" value="ECO:0007669"/>
    <property type="project" value="InterPro"/>
</dbReference>
<keyword evidence="7 9" id="KW-0505">Motor protein</keyword>
<feature type="compositionally biased region" description="Basic and acidic residues" evidence="11">
    <location>
        <begin position="637"/>
        <end position="656"/>
    </location>
</feature>
<keyword evidence="6 10" id="KW-0175">Coiled coil</keyword>
<dbReference type="GO" id="GO:0005856">
    <property type="term" value="C:cytoskeleton"/>
    <property type="evidence" value="ECO:0007669"/>
    <property type="project" value="UniProtKB-SubCell"/>
</dbReference>
<keyword evidence="5 9" id="KW-0067">ATP-binding</keyword>
<dbReference type="InterPro" id="IPR001752">
    <property type="entry name" value="Kinesin_motor_dom"/>
</dbReference>
<evidence type="ECO:0000256" key="3">
    <source>
        <dbReference type="ARBA" id="ARBA00022553"/>
    </source>
</evidence>
<dbReference type="RefSeq" id="XP_066931850.1">
    <property type="nucleotide sequence ID" value="XM_067075749.1"/>
</dbReference>
<comment type="similarity">
    <text evidence="9">Belongs to the TRAFAC class myosin-kinesin ATPase superfamily. Kinesin family.</text>
</comment>
<dbReference type="Gene3D" id="2.60.200.20">
    <property type="match status" value="1"/>
</dbReference>
<dbReference type="FunFam" id="2.60.200.20:FF:000005">
    <property type="entry name" value="Kinesin family member 16B"/>
    <property type="match status" value="1"/>
</dbReference>
<feature type="binding site" evidence="9">
    <location>
        <begin position="107"/>
        <end position="114"/>
    </location>
    <ligand>
        <name>ATP</name>
        <dbReference type="ChEBI" id="CHEBI:30616"/>
    </ligand>
</feature>
<proteinExistence type="inferred from homology"/>
<organism evidence="14 15">
    <name type="scientific">Clytia hemisphaerica</name>
    <dbReference type="NCBI Taxonomy" id="252671"/>
    <lineage>
        <taxon>Eukaryota</taxon>
        <taxon>Metazoa</taxon>
        <taxon>Cnidaria</taxon>
        <taxon>Hydrozoa</taxon>
        <taxon>Hydroidolina</taxon>
        <taxon>Leptothecata</taxon>
        <taxon>Obeliida</taxon>
        <taxon>Clytiidae</taxon>
        <taxon>Clytia</taxon>
    </lineage>
</organism>
<evidence type="ECO:0000259" key="13">
    <source>
        <dbReference type="PROSITE" id="PS50195"/>
    </source>
</evidence>
<dbReference type="SUPFAM" id="SSF64268">
    <property type="entry name" value="PX domain"/>
    <property type="match status" value="1"/>
</dbReference>
<dbReference type="GO" id="GO:0003777">
    <property type="term" value="F:microtubule motor activity"/>
    <property type="evidence" value="ECO:0007669"/>
    <property type="project" value="InterPro"/>
</dbReference>
<dbReference type="GO" id="GO:0005524">
    <property type="term" value="F:ATP binding"/>
    <property type="evidence" value="ECO:0007669"/>
    <property type="project" value="UniProtKB-UniRule"/>
</dbReference>
<evidence type="ECO:0000313" key="14">
    <source>
        <dbReference type="EnsemblMetazoa" id="CLYHEMP016256.1"/>
    </source>
</evidence>
<feature type="region of interest" description="Disordered" evidence="11">
    <location>
        <begin position="171"/>
        <end position="191"/>
    </location>
</feature>
<feature type="coiled-coil region" evidence="10">
    <location>
        <begin position="982"/>
        <end position="1038"/>
    </location>
</feature>
<dbReference type="Pfam" id="PF00498">
    <property type="entry name" value="FHA"/>
    <property type="match status" value="1"/>
</dbReference>
<feature type="region of interest" description="Disordered" evidence="11">
    <location>
        <begin position="675"/>
        <end position="695"/>
    </location>
</feature>
<feature type="region of interest" description="Disordered" evidence="11">
    <location>
        <begin position="637"/>
        <end position="661"/>
    </location>
</feature>
<evidence type="ECO:0000256" key="7">
    <source>
        <dbReference type="ARBA" id="ARBA00023175"/>
    </source>
</evidence>
<dbReference type="Pfam" id="PF00787">
    <property type="entry name" value="PX"/>
    <property type="match status" value="1"/>
</dbReference>
<dbReference type="PROSITE" id="PS00411">
    <property type="entry name" value="KINESIN_MOTOR_1"/>
    <property type="match status" value="1"/>
</dbReference>